<name>A0AA92WEP7_9BACT</name>
<evidence type="ECO:0000313" key="6">
    <source>
        <dbReference type="Proteomes" id="UP000285604"/>
    </source>
</evidence>
<keyword evidence="2" id="KW-0732">Signal</keyword>
<gene>
    <name evidence="5" type="ORF">DXA63_09205</name>
    <name evidence="4" type="ORF">F7D74_03420</name>
    <name evidence="3" type="ORF">F7D90_13390</name>
</gene>
<dbReference type="Proteomes" id="UP000421408">
    <property type="component" value="Unassembled WGS sequence"/>
</dbReference>
<dbReference type="RefSeq" id="WP_119229443.1">
    <property type="nucleotide sequence ID" value="NZ_VZAM01000060.1"/>
</dbReference>
<evidence type="ECO:0000256" key="1">
    <source>
        <dbReference type="SAM" id="MobiDB-lite"/>
    </source>
</evidence>
<accession>A0AA92WEP7</accession>
<feature type="signal peptide" evidence="2">
    <location>
        <begin position="1"/>
        <end position="22"/>
    </location>
</feature>
<dbReference type="EMBL" id="VZCC01000014">
    <property type="protein sequence ID" value="MQN83061.1"/>
    <property type="molecule type" value="Genomic_DNA"/>
</dbReference>
<evidence type="ECO:0000313" key="7">
    <source>
        <dbReference type="Proteomes" id="UP000420707"/>
    </source>
</evidence>
<protein>
    <recommendedName>
        <fullName evidence="9">DUF4352 domain-containing protein</fullName>
    </recommendedName>
</protein>
<feature type="compositionally biased region" description="Low complexity" evidence="1">
    <location>
        <begin position="42"/>
        <end position="62"/>
    </location>
</feature>
<feature type="region of interest" description="Disordered" evidence="1">
    <location>
        <begin position="40"/>
        <end position="62"/>
    </location>
</feature>
<evidence type="ECO:0000256" key="2">
    <source>
        <dbReference type="SAM" id="SignalP"/>
    </source>
</evidence>
<evidence type="ECO:0008006" key="9">
    <source>
        <dbReference type="Google" id="ProtNLM"/>
    </source>
</evidence>
<sequence length="320" mass="34974">MNKKNVVAITMVLALVSVQDVAAQSFWKTLGKVAEKVLTTDTSNSSTNSSSSSLSGSSSNNSLGNKTGIGASFTVYGVDLKVTGCEHWGDDVVVRLLLTNNTSSDVKFGIGSTGPHMESYRVAYSPDGKNHEIEGYINGENADFVKSLPVGIPVKGYVLVKDYDKKYTSIQSLKFTCNDEHGQGSSDINKSLRLEVRNLPVTFAQNTNLSNIYCSLPTLYVQYNNCTRIGNTVTVNMAFKNLSSSAKGLDIEYGNHIAYDAEGNSYTPEVKLAARTLQPEIPVKATFTIQNVPANVTGFSYIKIPFEDKYYIEMRNINFK</sequence>
<dbReference type="Proteomes" id="UP000420707">
    <property type="component" value="Unassembled WGS sequence"/>
</dbReference>
<evidence type="ECO:0000313" key="3">
    <source>
        <dbReference type="EMBL" id="MQN32914.1"/>
    </source>
</evidence>
<evidence type="ECO:0000313" key="8">
    <source>
        <dbReference type="Proteomes" id="UP000421408"/>
    </source>
</evidence>
<dbReference type="EMBL" id="VZCR01000088">
    <property type="protein sequence ID" value="MQN32914.1"/>
    <property type="molecule type" value="Genomic_DNA"/>
</dbReference>
<reference evidence="5 6" key="1">
    <citation type="submission" date="2018-08" db="EMBL/GenBank/DDBJ databases">
        <title>A genome reference for cultivated species of the human gut microbiota.</title>
        <authorList>
            <person name="Zou Y."/>
            <person name="Xue W."/>
            <person name="Luo G."/>
        </authorList>
    </citation>
    <scope>NUCLEOTIDE SEQUENCE [LARGE SCALE GENOMIC DNA]</scope>
    <source>
        <strain evidence="5 6">OF03-3</strain>
    </source>
</reference>
<evidence type="ECO:0000313" key="5">
    <source>
        <dbReference type="EMBL" id="RGX94002.1"/>
    </source>
</evidence>
<dbReference type="EMBL" id="QSCI01000038">
    <property type="protein sequence ID" value="RGX94002.1"/>
    <property type="molecule type" value="Genomic_DNA"/>
</dbReference>
<comment type="caution">
    <text evidence="5">The sequence shown here is derived from an EMBL/GenBank/DDBJ whole genome shotgun (WGS) entry which is preliminary data.</text>
</comment>
<reference evidence="4" key="3">
    <citation type="submission" date="2022-12" db="EMBL/GenBank/DDBJ databases">
        <title>Distinct polysaccharide growth profiles of human intestinal Prevotella copri isolates.</title>
        <authorList>
            <person name="Fehlner-Peach H."/>
            <person name="Magnabosco C."/>
            <person name="Raghavan V."/>
            <person name="Scher J.U."/>
            <person name="Tett A."/>
            <person name="Cox L.M."/>
            <person name="Gottsegen C."/>
            <person name="Watters A."/>
            <person name="Wiltshire- Gordon J.D."/>
            <person name="Segata N."/>
            <person name="Bonneau R."/>
            <person name="Littman D.R."/>
        </authorList>
    </citation>
    <scope>NUCLEOTIDE SEQUENCE</scope>
    <source>
        <strain evidence="4">IAA108</strain>
    </source>
</reference>
<reference evidence="7 8" key="2">
    <citation type="submission" date="2019-09" db="EMBL/GenBank/DDBJ databases">
        <title>Distinct polysaccharide growth profiles of human intestinal Prevotella copri isolates.</title>
        <authorList>
            <person name="Fehlner-Peach H."/>
            <person name="Magnabosco C."/>
            <person name="Raghavan V."/>
            <person name="Scher J.U."/>
            <person name="Tett A."/>
            <person name="Cox L.M."/>
            <person name="Gottsegen C."/>
            <person name="Watters A."/>
            <person name="Wiltshire- Gordon J.D."/>
            <person name="Segata N."/>
            <person name="Bonneau R."/>
            <person name="Littman D.R."/>
        </authorList>
    </citation>
    <scope>NUCLEOTIDE SEQUENCE [LARGE SCALE GENOMIC DNA]</scope>
    <source>
        <strain evidence="8">iAA108</strain>
        <strain evidence="7">iAP146</strain>
        <strain evidence="3">IAP146</strain>
    </source>
</reference>
<proteinExistence type="predicted"/>
<feature type="chain" id="PRO_5042788529" description="DUF4352 domain-containing protein" evidence="2">
    <location>
        <begin position="23"/>
        <end position="320"/>
    </location>
</feature>
<dbReference type="Proteomes" id="UP000285604">
    <property type="component" value="Unassembled WGS sequence"/>
</dbReference>
<organism evidence="5 6">
    <name type="scientific">Segatella copri</name>
    <dbReference type="NCBI Taxonomy" id="165179"/>
    <lineage>
        <taxon>Bacteria</taxon>
        <taxon>Pseudomonadati</taxon>
        <taxon>Bacteroidota</taxon>
        <taxon>Bacteroidia</taxon>
        <taxon>Bacteroidales</taxon>
        <taxon>Prevotellaceae</taxon>
        <taxon>Segatella</taxon>
    </lineage>
</organism>
<dbReference type="AlphaFoldDB" id="A0AA92WEP7"/>
<evidence type="ECO:0000313" key="4">
    <source>
        <dbReference type="EMBL" id="MQN83061.1"/>
    </source>
</evidence>